<dbReference type="EMBL" id="GEDG01037026">
    <property type="protein sequence ID" value="JAP08369.1"/>
    <property type="molecule type" value="Transcribed_RNA"/>
</dbReference>
<sequence length="71" mass="8513">MAFLLFKGPSSPDMVNLEKTWISIVHSWNSKNPHQHYLRKCRDRFIWIAPCQVTRKFSRMKMKETQVLCNC</sequence>
<organism evidence="1">
    <name type="scientific">Solanum chacoense</name>
    <name type="common">Chaco potato</name>
    <dbReference type="NCBI Taxonomy" id="4108"/>
    <lineage>
        <taxon>Eukaryota</taxon>
        <taxon>Viridiplantae</taxon>
        <taxon>Streptophyta</taxon>
        <taxon>Embryophyta</taxon>
        <taxon>Tracheophyta</taxon>
        <taxon>Spermatophyta</taxon>
        <taxon>Magnoliopsida</taxon>
        <taxon>eudicotyledons</taxon>
        <taxon>Gunneridae</taxon>
        <taxon>Pentapetalae</taxon>
        <taxon>asterids</taxon>
        <taxon>lamiids</taxon>
        <taxon>Solanales</taxon>
        <taxon>Solanaceae</taxon>
        <taxon>Solanoideae</taxon>
        <taxon>Solaneae</taxon>
        <taxon>Solanum</taxon>
    </lineage>
</organism>
<proteinExistence type="predicted"/>
<reference evidence="1" key="1">
    <citation type="submission" date="2015-12" db="EMBL/GenBank/DDBJ databases">
        <title>Gene expression during late stages of embryo sac development: a critical building block for successful pollen-pistil interactions.</title>
        <authorList>
            <person name="Liu Y."/>
            <person name="Joly V."/>
            <person name="Sabar M."/>
            <person name="Matton D.P."/>
        </authorList>
    </citation>
    <scope>NUCLEOTIDE SEQUENCE</scope>
</reference>
<accession>A0A0V0GJI2</accession>
<protein>
    <submittedName>
        <fullName evidence="1">Putative ovule protein</fullName>
    </submittedName>
</protein>
<dbReference type="AlphaFoldDB" id="A0A0V0GJI2"/>
<evidence type="ECO:0000313" key="1">
    <source>
        <dbReference type="EMBL" id="JAP08369.1"/>
    </source>
</evidence>
<name>A0A0V0GJI2_SOLCH</name>